<comment type="caution">
    <text evidence="1">The sequence shown here is derived from an EMBL/GenBank/DDBJ whole genome shotgun (WGS) entry which is preliminary data.</text>
</comment>
<organism evidence="1 2">
    <name type="scientific">Mucuna pruriens</name>
    <name type="common">Velvet bean</name>
    <name type="synonym">Dolichos pruriens</name>
    <dbReference type="NCBI Taxonomy" id="157652"/>
    <lineage>
        <taxon>Eukaryota</taxon>
        <taxon>Viridiplantae</taxon>
        <taxon>Streptophyta</taxon>
        <taxon>Embryophyta</taxon>
        <taxon>Tracheophyta</taxon>
        <taxon>Spermatophyta</taxon>
        <taxon>Magnoliopsida</taxon>
        <taxon>eudicotyledons</taxon>
        <taxon>Gunneridae</taxon>
        <taxon>Pentapetalae</taxon>
        <taxon>rosids</taxon>
        <taxon>fabids</taxon>
        <taxon>Fabales</taxon>
        <taxon>Fabaceae</taxon>
        <taxon>Papilionoideae</taxon>
        <taxon>50 kb inversion clade</taxon>
        <taxon>NPAAA clade</taxon>
        <taxon>indigoferoid/millettioid clade</taxon>
        <taxon>Phaseoleae</taxon>
        <taxon>Mucuna</taxon>
    </lineage>
</organism>
<dbReference type="EMBL" id="QJKJ01012976">
    <property type="protein sequence ID" value="RDX67486.1"/>
    <property type="molecule type" value="Genomic_DNA"/>
</dbReference>
<name>A0A371END7_MUCPR</name>
<feature type="non-terminal residue" evidence="1">
    <location>
        <position position="371"/>
    </location>
</feature>
<evidence type="ECO:0000313" key="2">
    <source>
        <dbReference type="Proteomes" id="UP000257109"/>
    </source>
</evidence>
<protein>
    <submittedName>
        <fullName evidence="1">Uncharacterized protein</fullName>
    </submittedName>
</protein>
<keyword evidence="2" id="KW-1185">Reference proteome</keyword>
<reference evidence="1" key="1">
    <citation type="submission" date="2018-05" db="EMBL/GenBank/DDBJ databases">
        <title>Draft genome of Mucuna pruriens seed.</title>
        <authorList>
            <person name="Nnadi N.E."/>
            <person name="Vos R."/>
            <person name="Hasami M.H."/>
            <person name="Devisetty U.K."/>
            <person name="Aguiy J.C."/>
        </authorList>
    </citation>
    <scope>NUCLEOTIDE SEQUENCE [LARGE SCALE GENOMIC DNA]</scope>
    <source>
        <strain evidence="1">JCA_2017</strain>
    </source>
</reference>
<evidence type="ECO:0000313" key="1">
    <source>
        <dbReference type="EMBL" id="RDX67486.1"/>
    </source>
</evidence>
<dbReference type="AlphaFoldDB" id="A0A371END7"/>
<proteinExistence type="predicted"/>
<accession>A0A371END7</accession>
<sequence>MQTSQPKCTLACQVGYLTTRSTETWIPCSVMFVGMQLHDKEVACLLLSSSTSKTMLVSSLKCRVMLDKRSQIWRLKSWKNLIYRCITYYKKSYVTGMIVKVKTLPAYNQDQLVNDERIFIIFFGVSNHAPMGFHTANIFFRSIIRNFLAGSGTRWNKILLIAFINVKGETMVSSSSFLVTLEGTQWVIKTKSLHVFCIRLVIQNFIRVFKNVVQQKQVVNMGLFLTILHKFASNSSRYVMTKSNFNYYYNRLCKMSTSSSLALIKSQRQDERKLWGQITTNLAKAINLVLRKIRNLPKSVLVITTYYICVKLFAMGWREVEFIQRFSTRPWMTYEQRLTLTLFVISTDAILTYWWRRLLIHEKGDMLENSL</sequence>
<dbReference type="Proteomes" id="UP000257109">
    <property type="component" value="Unassembled WGS sequence"/>
</dbReference>
<gene>
    <name evidence="1" type="ORF">CR513_53637</name>
</gene>